<evidence type="ECO:0000313" key="2">
    <source>
        <dbReference type="EMBL" id="EFI91568.1"/>
    </source>
</evidence>
<dbReference type="KEGG" id="scm:SCHCO_02644836"/>
<dbReference type="Proteomes" id="UP000007431">
    <property type="component" value="Unassembled WGS sequence"/>
</dbReference>
<sequence length="365" mass="40983">MTIEMNGQDIGGEERVASPEVSDSVGMGHTGAVLSCQSYPDDVLFEIFAFACSTSEITASTSTPMALSHVSRSWRAVALSYPVLWSGIRILSSADHNWTDPEGLARLLKLYLARSCSAPLDICYLSGTFAVDFKAIIHSLLPHSTRWRSILTRTRTLPALLAARGRLPLLKSVRIIDEQFEGCSEALDVLACSPRLTRWDSEYTRTEQLALPWAQLTDLDFTVDGEYPLWLTSLAPRMASLRRVAVRIKNTPPYLHIWSLVEKGSIVWPASLEEIRVVCTRTDPDFIMHGSTFSPNLRVLSVEVRPHTFQYQSGVSGWRSDSFVDLAERSGFRQGLRVLRLRNIRLQKLDFVRIQMAAQRVSLEL</sequence>
<gene>
    <name evidence="2" type="ORF">SCHCODRAFT_114270</name>
</gene>
<protein>
    <submittedName>
        <fullName evidence="2">Uncharacterized protein</fullName>
    </submittedName>
</protein>
<dbReference type="EMBL" id="GL377316">
    <property type="protein sequence ID" value="EFI91568.1"/>
    <property type="molecule type" value="Genomic_DNA"/>
</dbReference>
<dbReference type="Gene3D" id="1.20.1280.50">
    <property type="match status" value="1"/>
</dbReference>
<name>D8QK93_SCHCM</name>
<feature type="region of interest" description="Disordered" evidence="1">
    <location>
        <begin position="1"/>
        <end position="23"/>
    </location>
</feature>
<dbReference type="RefSeq" id="XP_003026471.1">
    <property type="nucleotide sequence ID" value="XM_003026425.1"/>
</dbReference>
<dbReference type="InParanoid" id="D8QK93"/>
<evidence type="ECO:0000256" key="1">
    <source>
        <dbReference type="SAM" id="MobiDB-lite"/>
    </source>
</evidence>
<evidence type="ECO:0000313" key="3">
    <source>
        <dbReference type="Proteomes" id="UP000007431"/>
    </source>
</evidence>
<dbReference type="GeneID" id="9593291"/>
<dbReference type="OrthoDB" id="3217549at2759"/>
<reference evidence="2 3" key="1">
    <citation type="journal article" date="2010" name="Nat. Biotechnol.">
        <title>Genome sequence of the model mushroom Schizophyllum commune.</title>
        <authorList>
            <person name="Ohm R.A."/>
            <person name="de Jong J.F."/>
            <person name="Lugones L.G."/>
            <person name="Aerts A."/>
            <person name="Kothe E."/>
            <person name="Stajich J.E."/>
            <person name="de Vries R.P."/>
            <person name="Record E."/>
            <person name="Levasseur A."/>
            <person name="Baker S.E."/>
            <person name="Bartholomew K.A."/>
            <person name="Coutinho P.M."/>
            <person name="Erdmann S."/>
            <person name="Fowler T.J."/>
            <person name="Gathman A.C."/>
            <person name="Lombard V."/>
            <person name="Henrissat B."/>
            <person name="Knabe N."/>
            <person name="Kuees U."/>
            <person name="Lilly W.W."/>
            <person name="Lindquist E."/>
            <person name="Lucas S."/>
            <person name="Magnuson J.K."/>
            <person name="Piumi F."/>
            <person name="Raudaskoski M."/>
            <person name="Salamov A."/>
            <person name="Schmutz J."/>
            <person name="Schwarze F.W.M.R."/>
            <person name="vanKuyk P.A."/>
            <person name="Horton J.S."/>
            <person name="Grigoriev I.V."/>
            <person name="Woesten H.A.B."/>
        </authorList>
    </citation>
    <scope>NUCLEOTIDE SEQUENCE [LARGE SCALE GENOMIC DNA]</scope>
    <source>
        <strain evidence="3">H4-8 / FGSC 9210</strain>
    </source>
</reference>
<dbReference type="AlphaFoldDB" id="D8QK93"/>
<accession>D8QK93</accession>
<keyword evidence="3" id="KW-1185">Reference proteome</keyword>
<proteinExistence type="predicted"/>
<dbReference type="HOGENOM" id="CLU_759015_0_0_1"/>
<dbReference type="VEuPathDB" id="FungiDB:SCHCODRAFT_02644836"/>
<organism evidence="3">
    <name type="scientific">Schizophyllum commune (strain H4-8 / FGSC 9210)</name>
    <name type="common">Split gill fungus</name>
    <dbReference type="NCBI Taxonomy" id="578458"/>
    <lineage>
        <taxon>Eukaryota</taxon>
        <taxon>Fungi</taxon>
        <taxon>Dikarya</taxon>
        <taxon>Basidiomycota</taxon>
        <taxon>Agaricomycotina</taxon>
        <taxon>Agaricomycetes</taxon>
        <taxon>Agaricomycetidae</taxon>
        <taxon>Agaricales</taxon>
        <taxon>Schizophyllaceae</taxon>
        <taxon>Schizophyllum</taxon>
    </lineage>
</organism>
<feature type="non-terminal residue" evidence="2">
    <location>
        <position position="365"/>
    </location>
</feature>